<accession>A0ABR0JH14</accession>
<dbReference type="InterPro" id="IPR050546">
    <property type="entry name" value="Glycosyl_Hydrlase_16"/>
</dbReference>
<dbReference type="PROSITE" id="PS51762">
    <property type="entry name" value="GH16_2"/>
    <property type="match status" value="1"/>
</dbReference>
<name>A0ABR0JH14_9EURO</name>
<dbReference type="SUPFAM" id="SSF49899">
    <property type="entry name" value="Concanavalin A-like lectins/glucanases"/>
    <property type="match status" value="1"/>
</dbReference>
<dbReference type="PANTHER" id="PTHR10963">
    <property type="entry name" value="GLYCOSYL HYDROLASE-RELATED"/>
    <property type="match status" value="1"/>
</dbReference>
<protein>
    <recommendedName>
        <fullName evidence="2">GH16 domain-containing protein</fullName>
    </recommendedName>
</protein>
<evidence type="ECO:0000259" key="2">
    <source>
        <dbReference type="PROSITE" id="PS51762"/>
    </source>
</evidence>
<dbReference type="Proteomes" id="UP001345691">
    <property type="component" value="Unassembled WGS sequence"/>
</dbReference>
<proteinExistence type="predicted"/>
<dbReference type="EMBL" id="JAVRRF010000006">
    <property type="protein sequence ID" value="KAK5064010.1"/>
    <property type="molecule type" value="Genomic_DNA"/>
</dbReference>
<keyword evidence="4" id="KW-1185">Reference proteome</keyword>
<feature type="signal peptide" evidence="1">
    <location>
        <begin position="1"/>
        <end position="21"/>
    </location>
</feature>
<sequence length="366" mass="39606">MAFKLYYTTLVVLILLVATHAQNQTNLPYTLVKNYTGQAFFDGFDFFSGPDPSASFVKYVDLDTANNAGMAGYVSNSELADPVYLGPEFSSITPDGRPSVRLQGKDFFNHSLMIADIVHMPYGCGVWPAFWLLGQGAPWPTAGEIDIIEGINNESMSTFALHTDAGVTVKNLTNMQHGNQSMEMEGTFTSLDCSVGSSNTGCAAKASWNNYGQEFNANGGGVVVTEVSSKAIQIWSFSRDNIPGDILDGTPNPHHWSPPEVKFVYNGNDTDILDQHFKNLQPIFNIAFCGAWANSVWNTSECASLAPTCESYVANNPTAFVDTFWAIGELQVYEPNSNSTSGYGGPELDSESAITLVPLAAHHLGS</sequence>
<dbReference type="InterPro" id="IPR013320">
    <property type="entry name" value="ConA-like_dom_sf"/>
</dbReference>
<organism evidence="3 4">
    <name type="scientific">Exophiala sideris</name>
    <dbReference type="NCBI Taxonomy" id="1016849"/>
    <lineage>
        <taxon>Eukaryota</taxon>
        <taxon>Fungi</taxon>
        <taxon>Dikarya</taxon>
        <taxon>Ascomycota</taxon>
        <taxon>Pezizomycotina</taxon>
        <taxon>Eurotiomycetes</taxon>
        <taxon>Chaetothyriomycetidae</taxon>
        <taxon>Chaetothyriales</taxon>
        <taxon>Herpotrichiellaceae</taxon>
        <taxon>Exophiala</taxon>
    </lineage>
</organism>
<comment type="caution">
    <text evidence="3">The sequence shown here is derived from an EMBL/GenBank/DDBJ whole genome shotgun (WGS) entry which is preliminary data.</text>
</comment>
<feature type="chain" id="PRO_5046305679" description="GH16 domain-containing protein" evidence="1">
    <location>
        <begin position="22"/>
        <end position="366"/>
    </location>
</feature>
<evidence type="ECO:0000313" key="3">
    <source>
        <dbReference type="EMBL" id="KAK5064010.1"/>
    </source>
</evidence>
<dbReference type="Pfam" id="PF26113">
    <property type="entry name" value="GH16_XgeA"/>
    <property type="match status" value="1"/>
</dbReference>
<dbReference type="PANTHER" id="PTHR10963:SF24">
    <property type="entry name" value="GLYCOSIDASE C21B10.07-RELATED"/>
    <property type="match status" value="1"/>
</dbReference>
<evidence type="ECO:0000256" key="1">
    <source>
        <dbReference type="SAM" id="SignalP"/>
    </source>
</evidence>
<feature type="domain" description="GH16" evidence="2">
    <location>
        <begin position="22"/>
        <end position="301"/>
    </location>
</feature>
<reference evidence="3 4" key="1">
    <citation type="submission" date="2023-08" db="EMBL/GenBank/DDBJ databases">
        <title>Black Yeasts Isolated from many extreme environments.</title>
        <authorList>
            <person name="Coleine C."/>
            <person name="Stajich J.E."/>
            <person name="Selbmann L."/>
        </authorList>
    </citation>
    <scope>NUCLEOTIDE SEQUENCE [LARGE SCALE GENOMIC DNA]</scope>
    <source>
        <strain evidence="3 4">CCFEE 6328</strain>
    </source>
</reference>
<dbReference type="Gene3D" id="2.60.120.200">
    <property type="match status" value="1"/>
</dbReference>
<dbReference type="InterPro" id="IPR000757">
    <property type="entry name" value="Beta-glucanase-like"/>
</dbReference>
<keyword evidence="1" id="KW-0732">Signal</keyword>
<evidence type="ECO:0000313" key="4">
    <source>
        <dbReference type="Proteomes" id="UP001345691"/>
    </source>
</evidence>
<gene>
    <name evidence="3" type="ORF">LTR69_003778</name>
</gene>